<evidence type="ECO:0000313" key="6">
    <source>
        <dbReference type="EMBL" id="CAF4023591.1"/>
    </source>
</evidence>
<reference evidence="1" key="1">
    <citation type="submission" date="2021-02" db="EMBL/GenBank/DDBJ databases">
        <authorList>
            <person name="Nowell W R."/>
        </authorList>
    </citation>
    <scope>NUCLEOTIDE SEQUENCE</scope>
</reference>
<dbReference type="Proteomes" id="UP000663824">
    <property type="component" value="Unassembled WGS sequence"/>
</dbReference>
<evidence type="ECO:0000313" key="1">
    <source>
        <dbReference type="EMBL" id="CAF1379601.1"/>
    </source>
</evidence>
<dbReference type="EMBL" id="CAJNRE010010601">
    <property type="protein sequence ID" value="CAF2093931.1"/>
    <property type="molecule type" value="Genomic_DNA"/>
</dbReference>
<dbReference type="Proteomes" id="UP000681967">
    <property type="component" value="Unassembled WGS sequence"/>
</dbReference>
<dbReference type="EMBL" id="CAJOBJ010004610">
    <property type="protein sequence ID" value="CAF4005879.1"/>
    <property type="molecule type" value="Genomic_DNA"/>
</dbReference>
<dbReference type="EMBL" id="CAJNOW010008202">
    <property type="protein sequence ID" value="CAF1531077.1"/>
    <property type="molecule type" value="Genomic_DNA"/>
</dbReference>
<name>A0A815JA52_9BILA</name>
<dbReference type="Proteomes" id="UP000663855">
    <property type="component" value="Unassembled WGS sequence"/>
</dbReference>
<dbReference type="Proteomes" id="UP000681720">
    <property type="component" value="Unassembled WGS sequence"/>
</dbReference>
<dbReference type="EMBL" id="CAJOBI010005158">
    <property type="protein sequence ID" value="CAF4023591.1"/>
    <property type="molecule type" value="Genomic_DNA"/>
</dbReference>
<dbReference type="Proteomes" id="UP000676336">
    <property type="component" value="Unassembled WGS sequence"/>
</dbReference>
<evidence type="ECO:0000313" key="2">
    <source>
        <dbReference type="EMBL" id="CAF1531077.1"/>
    </source>
</evidence>
<dbReference type="EMBL" id="CAJNOV010009791">
    <property type="protein sequence ID" value="CAF1379601.1"/>
    <property type="molecule type" value="Genomic_DNA"/>
</dbReference>
<sequence length="127" mass="14422">MSIPNQNQFIQLHSNVQQTNMFESYPAEIEIDRHTLEFTPARSQINNNRLILNSSQPSQLIPSHILATQSPMRYQRTSAFQPIQRPMSDSPVHVKHISLPNNITKSNIIEPSKTILVNSSLSSYIPS</sequence>
<evidence type="ECO:0000313" key="4">
    <source>
        <dbReference type="EMBL" id="CAF3866686.1"/>
    </source>
</evidence>
<evidence type="ECO:0000313" key="3">
    <source>
        <dbReference type="EMBL" id="CAF2093931.1"/>
    </source>
</evidence>
<evidence type="ECO:0000313" key="5">
    <source>
        <dbReference type="EMBL" id="CAF4005879.1"/>
    </source>
</evidence>
<proteinExistence type="predicted"/>
<dbReference type="AlphaFoldDB" id="A0A815JA52"/>
<evidence type="ECO:0000313" key="7">
    <source>
        <dbReference type="Proteomes" id="UP000663855"/>
    </source>
</evidence>
<accession>A0A815JA52</accession>
<gene>
    <name evidence="4" type="ORF">BYL167_LOCUS6687</name>
    <name evidence="1" type="ORF">CJN711_LOCUS20876</name>
    <name evidence="5" type="ORF">GIL414_LOCUS12026</name>
    <name evidence="2" type="ORF">KQP761_LOCUS16293</name>
    <name evidence="3" type="ORF">MBJ925_LOCUS21112</name>
    <name evidence="6" type="ORF">SMN809_LOCUS13163</name>
</gene>
<dbReference type="EMBL" id="CAJOBH010001659">
    <property type="protein sequence ID" value="CAF3866686.1"/>
    <property type="molecule type" value="Genomic_DNA"/>
</dbReference>
<dbReference type="OrthoDB" id="10415836at2759"/>
<organism evidence="1 7">
    <name type="scientific">Rotaria magnacalcarata</name>
    <dbReference type="NCBI Taxonomy" id="392030"/>
    <lineage>
        <taxon>Eukaryota</taxon>
        <taxon>Metazoa</taxon>
        <taxon>Spiralia</taxon>
        <taxon>Gnathifera</taxon>
        <taxon>Rotifera</taxon>
        <taxon>Eurotatoria</taxon>
        <taxon>Bdelloidea</taxon>
        <taxon>Philodinida</taxon>
        <taxon>Philodinidae</taxon>
        <taxon>Rotaria</taxon>
    </lineage>
</organism>
<protein>
    <submittedName>
        <fullName evidence="1">Uncharacterized protein</fullName>
    </submittedName>
</protein>
<dbReference type="Proteomes" id="UP000663834">
    <property type="component" value="Unassembled WGS sequence"/>
</dbReference>
<comment type="caution">
    <text evidence="1">The sequence shown here is derived from an EMBL/GenBank/DDBJ whole genome shotgun (WGS) entry which is preliminary data.</text>
</comment>